<evidence type="ECO:0000313" key="6">
    <source>
        <dbReference type="EMBL" id="CAF4369642.1"/>
    </source>
</evidence>
<dbReference type="Proteomes" id="UP000681720">
    <property type="component" value="Unassembled WGS sequence"/>
</dbReference>
<dbReference type="GO" id="GO:0051015">
    <property type="term" value="F:actin filament binding"/>
    <property type="evidence" value="ECO:0007669"/>
    <property type="project" value="TreeGrafter"/>
</dbReference>
<dbReference type="Gene3D" id="1.20.58.530">
    <property type="match status" value="1"/>
</dbReference>
<gene>
    <name evidence="6" type="ORF">BYL167_LOCUS30264</name>
    <name evidence="7" type="ORF">GIL414_LOCUS34716</name>
</gene>
<evidence type="ECO:0000313" key="7">
    <source>
        <dbReference type="EMBL" id="CAF4500906.1"/>
    </source>
</evidence>
<evidence type="ECO:0000313" key="8">
    <source>
        <dbReference type="Proteomes" id="UP000681720"/>
    </source>
</evidence>
<evidence type="ECO:0000256" key="2">
    <source>
        <dbReference type="ARBA" id="ARBA00022840"/>
    </source>
</evidence>
<comment type="caution">
    <text evidence="4">Lacks conserved residue(s) required for the propagation of feature annotation.</text>
</comment>
<reference evidence="7" key="1">
    <citation type="submission" date="2021-02" db="EMBL/GenBank/DDBJ databases">
        <authorList>
            <person name="Nowell W R."/>
        </authorList>
    </citation>
    <scope>NUCLEOTIDE SEQUENCE</scope>
</reference>
<comment type="caution">
    <text evidence="7">The sequence shown here is derived from an EMBL/GenBank/DDBJ whole genome shotgun (WGS) entry which is preliminary data.</text>
</comment>
<keyword evidence="1" id="KW-0547">Nucleotide-binding</keyword>
<evidence type="ECO:0000256" key="4">
    <source>
        <dbReference type="PROSITE-ProRule" id="PRU00782"/>
    </source>
</evidence>
<dbReference type="Pfam" id="PF00063">
    <property type="entry name" value="Myosin_head"/>
    <property type="match status" value="1"/>
</dbReference>
<dbReference type="InterPro" id="IPR001609">
    <property type="entry name" value="Myosin_head_motor_dom-like"/>
</dbReference>
<keyword evidence="4" id="KW-0518">Myosin</keyword>
<dbReference type="GO" id="GO:0005902">
    <property type="term" value="C:microvillus"/>
    <property type="evidence" value="ECO:0007669"/>
    <property type="project" value="TreeGrafter"/>
</dbReference>
<dbReference type="GO" id="GO:0030048">
    <property type="term" value="P:actin filament-based movement"/>
    <property type="evidence" value="ECO:0007669"/>
    <property type="project" value="TreeGrafter"/>
</dbReference>
<dbReference type="GO" id="GO:0006897">
    <property type="term" value="P:endocytosis"/>
    <property type="evidence" value="ECO:0007669"/>
    <property type="project" value="TreeGrafter"/>
</dbReference>
<dbReference type="EMBL" id="CAJOBH010048981">
    <property type="protein sequence ID" value="CAF4369642.1"/>
    <property type="molecule type" value="Genomic_DNA"/>
</dbReference>
<dbReference type="GO" id="GO:0005524">
    <property type="term" value="F:ATP binding"/>
    <property type="evidence" value="ECO:0007669"/>
    <property type="project" value="UniProtKB-KW"/>
</dbReference>
<keyword evidence="4" id="KW-0505">Motor protein</keyword>
<dbReference type="GO" id="GO:0016459">
    <property type="term" value="C:myosin complex"/>
    <property type="evidence" value="ECO:0007669"/>
    <property type="project" value="UniProtKB-KW"/>
</dbReference>
<comment type="similarity">
    <text evidence="4">Belongs to the TRAFAC class myosin-kinesin ATPase superfamily. Myosin family.</text>
</comment>
<dbReference type="GO" id="GO:0007015">
    <property type="term" value="P:actin filament organization"/>
    <property type="evidence" value="ECO:0007669"/>
    <property type="project" value="TreeGrafter"/>
</dbReference>
<dbReference type="GO" id="GO:0005737">
    <property type="term" value="C:cytoplasm"/>
    <property type="evidence" value="ECO:0007669"/>
    <property type="project" value="TreeGrafter"/>
</dbReference>
<dbReference type="PROSITE" id="PS51456">
    <property type="entry name" value="MYOSIN_MOTOR"/>
    <property type="match status" value="1"/>
</dbReference>
<dbReference type="EMBL" id="CAJOBJ010080988">
    <property type="protein sequence ID" value="CAF4500906.1"/>
    <property type="molecule type" value="Genomic_DNA"/>
</dbReference>
<dbReference type="SUPFAM" id="SSF52540">
    <property type="entry name" value="P-loop containing nucleoside triphosphate hydrolases"/>
    <property type="match status" value="1"/>
</dbReference>
<feature type="non-terminal residue" evidence="7">
    <location>
        <position position="63"/>
    </location>
</feature>
<keyword evidence="2" id="KW-0067">ATP-binding</keyword>
<evidence type="ECO:0000256" key="3">
    <source>
        <dbReference type="ARBA" id="ARBA00023203"/>
    </source>
</evidence>
<dbReference type="GO" id="GO:0000146">
    <property type="term" value="F:microfilament motor activity"/>
    <property type="evidence" value="ECO:0007669"/>
    <property type="project" value="TreeGrafter"/>
</dbReference>
<dbReference type="PANTHER" id="PTHR13140">
    <property type="entry name" value="MYOSIN"/>
    <property type="match status" value="1"/>
</dbReference>
<name>A0A8S2XIZ0_9BILA</name>
<dbReference type="PANTHER" id="PTHR13140:SF713">
    <property type="entry name" value="UNCONVENTIONAL MYOSIN ID"/>
    <property type="match status" value="1"/>
</dbReference>
<feature type="domain" description="Myosin motor" evidence="5">
    <location>
        <begin position="1"/>
        <end position="63"/>
    </location>
</feature>
<sequence>QQLFIELVLKQEQEEYERENITWQHIDYFNNKIICDLIEQSRTGIIAHLDEACIAVGNITDEM</sequence>
<feature type="non-terminal residue" evidence="7">
    <location>
        <position position="1"/>
    </location>
</feature>
<organism evidence="7 8">
    <name type="scientific">Rotaria magnacalcarata</name>
    <dbReference type="NCBI Taxonomy" id="392030"/>
    <lineage>
        <taxon>Eukaryota</taxon>
        <taxon>Metazoa</taxon>
        <taxon>Spiralia</taxon>
        <taxon>Gnathifera</taxon>
        <taxon>Rotifera</taxon>
        <taxon>Eurotatoria</taxon>
        <taxon>Bdelloidea</taxon>
        <taxon>Philodinida</taxon>
        <taxon>Philodinidae</taxon>
        <taxon>Rotaria</taxon>
    </lineage>
</organism>
<keyword evidence="3 4" id="KW-0009">Actin-binding</keyword>
<evidence type="ECO:0000259" key="5">
    <source>
        <dbReference type="PROSITE" id="PS51456"/>
    </source>
</evidence>
<evidence type="ECO:0000256" key="1">
    <source>
        <dbReference type="ARBA" id="ARBA00022741"/>
    </source>
</evidence>
<proteinExistence type="inferred from homology"/>
<protein>
    <recommendedName>
        <fullName evidence="5">Myosin motor domain-containing protein</fullName>
    </recommendedName>
</protein>
<dbReference type="InterPro" id="IPR027417">
    <property type="entry name" value="P-loop_NTPase"/>
</dbReference>
<accession>A0A8S2XIZ0</accession>
<dbReference type="GO" id="GO:0005886">
    <property type="term" value="C:plasma membrane"/>
    <property type="evidence" value="ECO:0007669"/>
    <property type="project" value="TreeGrafter"/>
</dbReference>
<dbReference type="Proteomes" id="UP000681967">
    <property type="component" value="Unassembled WGS sequence"/>
</dbReference>
<dbReference type="AlphaFoldDB" id="A0A8S2XIZ0"/>